<sequence length="866" mass="98776">MGSRFSKGAIRRKIRPWIPTSWEELIVLERWAAMHKLMFVKDATMLKKWFKSIRQHDDSQSPMNDLFHFPVSVNDILAGFCLLQQAPTTRKFTFISNLLKIGDKCNKEEVLIAMCMAVRGISLLKGIPLPPEKALRVVVNGVYGNAHEFEWPYVVERLVIVPDVVYFLSDLDMVTVASLENLIADQREAMRELATIEYDIEVLRNKENSKFIVSRDRENFAANSPFYEILYPPDHQRDGVSNKREFIPHLQLKATMNLTIDVEVLMRLSTVQFQELLKAITNGAVTLSESEAGTILNDMPKDQFDKIACSDFIRWFKQWSTIQPRQALSKWQLAAHQMVEICASAISSWNKVVSSIQRQMNVEKSELLDQREEQPCENNAEMLEDSNISLLIHVGESNRSKKTYIRSDYSDPDEELECRIKFNVKSTDNDTVDAAPLDVLDQMHLDDDQILETGFPMAFSLEFFLRKDITDESALALTKHLELLLNDYMIVDAMSFIWQKATVNLIYGCRPHSFDAVQNVASEKFYVRINLLSRRNHFAEIEAILHEELQSIIQSFQLTIKLSSSFQELLSYSWKALDLVNGCFNRNDPCHTTRMEDALFQSMDRNTDGEISLDEINCIQQSLGMPLVYSETSFLELVSQYSDATSINGITMRGFTTALHDHGGMFNLVQCLGIGSLNETLCGTISIASSLKRELLSHLQILCSNSRWKDVWTKLGVFTSLQLADINLEMAFPSFYKCITFFFPDTTCSILRVPGWLAQVVHDIKDLLWDRHEQHPDPAKCKNIICAAQLSLQKFQMLSSLKSSQGSKDPKISLAMESLKKFIEAYFACENGVCGIQQAVLSNKSVELCVDLDHFVLPRNCTPKPE</sequence>
<name>A0A6G0WWX6_9STRA</name>
<dbReference type="VEuPathDB" id="FungiDB:AeMF1_009319"/>
<keyword evidence="1" id="KW-0106">Calcium</keyword>
<evidence type="ECO:0000259" key="2">
    <source>
        <dbReference type="PROSITE" id="PS50222"/>
    </source>
</evidence>
<organism evidence="3 4">
    <name type="scientific">Aphanomyces euteiches</name>
    <dbReference type="NCBI Taxonomy" id="100861"/>
    <lineage>
        <taxon>Eukaryota</taxon>
        <taxon>Sar</taxon>
        <taxon>Stramenopiles</taxon>
        <taxon>Oomycota</taxon>
        <taxon>Saprolegniomycetes</taxon>
        <taxon>Saprolegniales</taxon>
        <taxon>Verrucalvaceae</taxon>
        <taxon>Aphanomyces</taxon>
    </lineage>
</organism>
<dbReference type="InterPro" id="IPR018247">
    <property type="entry name" value="EF_Hand_1_Ca_BS"/>
</dbReference>
<feature type="domain" description="EF-hand" evidence="2">
    <location>
        <begin position="591"/>
        <end position="626"/>
    </location>
</feature>
<dbReference type="Proteomes" id="UP000481153">
    <property type="component" value="Unassembled WGS sequence"/>
</dbReference>
<accession>A0A6G0WWX6</accession>
<dbReference type="PROSITE" id="PS00018">
    <property type="entry name" value="EF_HAND_1"/>
    <property type="match status" value="1"/>
</dbReference>
<protein>
    <recommendedName>
        <fullName evidence="2">EF-hand domain-containing protein</fullName>
    </recommendedName>
</protein>
<comment type="caution">
    <text evidence="3">The sequence shown here is derived from an EMBL/GenBank/DDBJ whole genome shotgun (WGS) entry which is preliminary data.</text>
</comment>
<dbReference type="PROSITE" id="PS50222">
    <property type="entry name" value="EF_HAND_2"/>
    <property type="match status" value="1"/>
</dbReference>
<proteinExistence type="predicted"/>
<gene>
    <name evidence="3" type="ORF">Ae201684_010936</name>
</gene>
<dbReference type="InterPro" id="IPR002048">
    <property type="entry name" value="EF_hand_dom"/>
</dbReference>
<reference evidence="3 4" key="1">
    <citation type="submission" date="2019-07" db="EMBL/GenBank/DDBJ databases">
        <title>Genomics analysis of Aphanomyces spp. identifies a new class of oomycete effector associated with host adaptation.</title>
        <authorList>
            <person name="Gaulin E."/>
        </authorList>
    </citation>
    <scope>NUCLEOTIDE SEQUENCE [LARGE SCALE GENOMIC DNA]</scope>
    <source>
        <strain evidence="3 4">ATCC 201684</strain>
    </source>
</reference>
<keyword evidence="4" id="KW-1185">Reference proteome</keyword>
<evidence type="ECO:0000313" key="3">
    <source>
        <dbReference type="EMBL" id="KAF0731986.1"/>
    </source>
</evidence>
<dbReference type="InterPro" id="IPR011992">
    <property type="entry name" value="EF-hand-dom_pair"/>
</dbReference>
<evidence type="ECO:0000313" key="4">
    <source>
        <dbReference type="Proteomes" id="UP000481153"/>
    </source>
</evidence>
<dbReference type="GO" id="GO:0005509">
    <property type="term" value="F:calcium ion binding"/>
    <property type="evidence" value="ECO:0007669"/>
    <property type="project" value="InterPro"/>
</dbReference>
<dbReference type="AlphaFoldDB" id="A0A6G0WWX6"/>
<evidence type="ECO:0000256" key="1">
    <source>
        <dbReference type="ARBA" id="ARBA00022837"/>
    </source>
</evidence>
<dbReference type="EMBL" id="VJMJ01000138">
    <property type="protein sequence ID" value="KAF0731986.1"/>
    <property type="molecule type" value="Genomic_DNA"/>
</dbReference>
<dbReference type="SUPFAM" id="SSF47473">
    <property type="entry name" value="EF-hand"/>
    <property type="match status" value="1"/>
</dbReference>